<gene>
    <name evidence="2" type="ORF">CR513_08409</name>
</gene>
<feature type="non-terminal residue" evidence="2">
    <location>
        <position position="1"/>
    </location>
</feature>
<comment type="caution">
    <text evidence="2">The sequence shown here is derived from an EMBL/GenBank/DDBJ whole genome shotgun (WGS) entry which is preliminary data.</text>
</comment>
<evidence type="ECO:0000256" key="1">
    <source>
        <dbReference type="SAM" id="Coils"/>
    </source>
</evidence>
<evidence type="ECO:0000313" key="3">
    <source>
        <dbReference type="Proteomes" id="UP000257109"/>
    </source>
</evidence>
<sequence>MEIKGNAINMSPMFKGQIYDYWKQRVITLFDAIPLIFICDVVENGDHIPLHDDGTHFLRSLWNEEQKLRTFKDLKKLTIKDLIGTLKVYEIELREYERQRKRKSITLKAQKASKKTLSKAFNMRNHLMELLKKMTLTKMNCHSSREKYTLRGGRKANQDG</sequence>
<name>A0A371HXF3_MUCPR</name>
<dbReference type="EMBL" id="QJKJ01001460">
    <property type="protein sequence ID" value="RDY07468.1"/>
    <property type="molecule type" value="Genomic_DNA"/>
</dbReference>
<accession>A0A371HXF3</accession>
<dbReference type="Proteomes" id="UP000257109">
    <property type="component" value="Unassembled WGS sequence"/>
</dbReference>
<reference evidence="2" key="1">
    <citation type="submission" date="2018-05" db="EMBL/GenBank/DDBJ databases">
        <title>Draft genome of Mucuna pruriens seed.</title>
        <authorList>
            <person name="Nnadi N.E."/>
            <person name="Vos R."/>
            <person name="Hasami M.H."/>
            <person name="Devisetty U.K."/>
            <person name="Aguiy J.C."/>
        </authorList>
    </citation>
    <scope>NUCLEOTIDE SEQUENCE [LARGE SCALE GENOMIC DNA]</scope>
    <source>
        <strain evidence="2">JCA_2017</strain>
    </source>
</reference>
<keyword evidence="3" id="KW-1185">Reference proteome</keyword>
<protein>
    <submittedName>
        <fullName evidence="2">Uncharacterized protein</fullName>
    </submittedName>
</protein>
<proteinExistence type="predicted"/>
<feature type="coiled-coil region" evidence="1">
    <location>
        <begin position="79"/>
        <end position="106"/>
    </location>
</feature>
<dbReference type="OrthoDB" id="1432452at2759"/>
<organism evidence="2 3">
    <name type="scientific">Mucuna pruriens</name>
    <name type="common">Velvet bean</name>
    <name type="synonym">Dolichos pruriens</name>
    <dbReference type="NCBI Taxonomy" id="157652"/>
    <lineage>
        <taxon>Eukaryota</taxon>
        <taxon>Viridiplantae</taxon>
        <taxon>Streptophyta</taxon>
        <taxon>Embryophyta</taxon>
        <taxon>Tracheophyta</taxon>
        <taxon>Spermatophyta</taxon>
        <taxon>Magnoliopsida</taxon>
        <taxon>eudicotyledons</taxon>
        <taxon>Gunneridae</taxon>
        <taxon>Pentapetalae</taxon>
        <taxon>rosids</taxon>
        <taxon>fabids</taxon>
        <taxon>Fabales</taxon>
        <taxon>Fabaceae</taxon>
        <taxon>Papilionoideae</taxon>
        <taxon>50 kb inversion clade</taxon>
        <taxon>NPAAA clade</taxon>
        <taxon>indigoferoid/millettioid clade</taxon>
        <taxon>Phaseoleae</taxon>
        <taxon>Mucuna</taxon>
    </lineage>
</organism>
<evidence type="ECO:0000313" key="2">
    <source>
        <dbReference type="EMBL" id="RDY07468.1"/>
    </source>
</evidence>
<dbReference type="AlphaFoldDB" id="A0A371HXF3"/>
<keyword evidence="1" id="KW-0175">Coiled coil</keyword>